<keyword evidence="3" id="KW-0132">Cell division</keyword>
<evidence type="ECO:0000259" key="2">
    <source>
        <dbReference type="Pfam" id="PF10512"/>
    </source>
</evidence>
<keyword evidence="3" id="KW-0131">Cell cycle</keyword>
<feature type="region of interest" description="Disordered" evidence="1">
    <location>
        <begin position="109"/>
        <end position="157"/>
    </location>
</feature>
<feature type="compositionally biased region" description="Polar residues" evidence="1">
    <location>
        <begin position="136"/>
        <end position="157"/>
    </location>
</feature>
<gene>
    <name evidence="3" type="ORF">NTJ_09349</name>
</gene>
<dbReference type="Pfam" id="PF10512">
    <property type="entry name" value="Borealin"/>
    <property type="match status" value="1"/>
</dbReference>
<accession>A0ABN7AWJ2</accession>
<dbReference type="InterPro" id="IPR046466">
    <property type="entry name" value="Borealin_C"/>
</dbReference>
<dbReference type="GO" id="GO:0051301">
    <property type="term" value="P:cell division"/>
    <property type="evidence" value="ECO:0007669"/>
    <property type="project" value="UniProtKB-KW"/>
</dbReference>
<evidence type="ECO:0000313" key="4">
    <source>
        <dbReference type="Proteomes" id="UP001307889"/>
    </source>
</evidence>
<reference evidence="3 4" key="1">
    <citation type="submission" date="2023-09" db="EMBL/GenBank/DDBJ databases">
        <title>Nesidiocoris tenuis whole genome shotgun sequence.</title>
        <authorList>
            <person name="Shibata T."/>
            <person name="Shimoda M."/>
            <person name="Kobayashi T."/>
            <person name="Uehara T."/>
        </authorList>
    </citation>
    <scope>NUCLEOTIDE SEQUENCE [LARGE SCALE GENOMIC DNA]</scope>
    <source>
        <strain evidence="3 4">Japan</strain>
    </source>
</reference>
<dbReference type="EMBL" id="AP028915">
    <property type="protein sequence ID" value="BES96538.1"/>
    <property type="molecule type" value="Genomic_DNA"/>
</dbReference>
<keyword evidence="4" id="KW-1185">Reference proteome</keyword>
<sequence>MSPRKKKTTKEIVSNNRSSISSAPSFASRKVSEADVLEFKKIFNDQIQTEYALLDRFIDNVFNQAIEALEDCGMGDTIVTPAHFPPGCTLGNGLKIVVNTLQRFPIVQRSSNPDLRMSSRRQSRPENRAVRRSARNRGTSQHSGASSRCQTPSRQRTAQIATVTPLVKHAYNEAPKILRKPRPGETAISMSGSPLHVSSDNVSDTCLIVPLDDGRIFTLEHGANVNLNNLPADLKEEVMGSLADFKAYLSQILR</sequence>
<protein>
    <submittedName>
        <fullName evidence="3">Cell division cycle-associated protein 8</fullName>
    </submittedName>
</protein>
<proteinExistence type="predicted"/>
<organism evidence="3 4">
    <name type="scientific">Nesidiocoris tenuis</name>
    <dbReference type="NCBI Taxonomy" id="355587"/>
    <lineage>
        <taxon>Eukaryota</taxon>
        <taxon>Metazoa</taxon>
        <taxon>Ecdysozoa</taxon>
        <taxon>Arthropoda</taxon>
        <taxon>Hexapoda</taxon>
        <taxon>Insecta</taxon>
        <taxon>Pterygota</taxon>
        <taxon>Neoptera</taxon>
        <taxon>Paraneoptera</taxon>
        <taxon>Hemiptera</taxon>
        <taxon>Heteroptera</taxon>
        <taxon>Panheteroptera</taxon>
        <taxon>Cimicomorpha</taxon>
        <taxon>Miridae</taxon>
        <taxon>Dicyphina</taxon>
        <taxon>Nesidiocoris</taxon>
    </lineage>
</organism>
<dbReference type="Proteomes" id="UP001307889">
    <property type="component" value="Chromosome 7"/>
</dbReference>
<name>A0ABN7AWJ2_9HEMI</name>
<evidence type="ECO:0000313" key="3">
    <source>
        <dbReference type="EMBL" id="BES96538.1"/>
    </source>
</evidence>
<evidence type="ECO:0000256" key="1">
    <source>
        <dbReference type="SAM" id="MobiDB-lite"/>
    </source>
</evidence>
<feature type="domain" description="Borealin C-terminal" evidence="2">
    <location>
        <begin position="149"/>
        <end position="253"/>
    </location>
</feature>